<dbReference type="InterPro" id="IPR001851">
    <property type="entry name" value="ABC_transp_permease"/>
</dbReference>
<evidence type="ECO:0000256" key="1">
    <source>
        <dbReference type="ARBA" id="ARBA00004651"/>
    </source>
</evidence>
<keyword evidence="4 6" id="KW-1133">Transmembrane helix</keyword>
<dbReference type="GO" id="GO:0022857">
    <property type="term" value="F:transmembrane transporter activity"/>
    <property type="evidence" value="ECO:0007669"/>
    <property type="project" value="InterPro"/>
</dbReference>
<evidence type="ECO:0000256" key="6">
    <source>
        <dbReference type="SAM" id="Phobius"/>
    </source>
</evidence>
<dbReference type="GO" id="GO:0005886">
    <property type="term" value="C:plasma membrane"/>
    <property type="evidence" value="ECO:0007669"/>
    <property type="project" value="UniProtKB-SubCell"/>
</dbReference>
<feature type="transmembrane region" description="Helical" evidence="6">
    <location>
        <begin position="98"/>
        <end position="115"/>
    </location>
</feature>
<evidence type="ECO:0000256" key="5">
    <source>
        <dbReference type="ARBA" id="ARBA00023136"/>
    </source>
</evidence>
<keyword evidence="5 6" id="KW-0472">Membrane</keyword>
<gene>
    <name evidence="7" type="ORF">UFOPK2242_01541</name>
</gene>
<dbReference type="EMBL" id="CAEZWM010000258">
    <property type="protein sequence ID" value="CAB4672641.1"/>
    <property type="molecule type" value="Genomic_DNA"/>
</dbReference>
<feature type="transmembrane region" description="Helical" evidence="6">
    <location>
        <begin position="62"/>
        <end position="86"/>
    </location>
</feature>
<feature type="transmembrane region" description="Helical" evidence="6">
    <location>
        <begin position="219"/>
        <end position="237"/>
    </location>
</feature>
<name>A0A6J6MEK7_9ZZZZ</name>
<feature type="transmembrane region" description="Helical" evidence="6">
    <location>
        <begin position="296"/>
        <end position="313"/>
    </location>
</feature>
<protein>
    <submittedName>
        <fullName evidence="7">Unannotated protein</fullName>
    </submittedName>
</protein>
<dbReference type="Pfam" id="PF02653">
    <property type="entry name" value="BPD_transp_2"/>
    <property type="match status" value="1"/>
</dbReference>
<feature type="transmembrane region" description="Helical" evidence="6">
    <location>
        <begin position="156"/>
        <end position="178"/>
    </location>
</feature>
<evidence type="ECO:0000256" key="4">
    <source>
        <dbReference type="ARBA" id="ARBA00022989"/>
    </source>
</evidence>
<proteinExistence type="predicted"/>
<accession>A0A6J6MEK7</accession>
<dbReference type="PANTHER" id="PTHR47089">
    <property type="entry name" value="ABC TRANSPORTER, PERMEASE PROTEIN"/>
    <property type="match status" value="1"/>
</dbReference>
<comment type="subcellular location">
    <subcellularLocation>
        <location evidence="1">Cell membrane</location>
        <topology evidence="1">Multi-pass membrane protein</topology>
    </subcellularLocation>
</comment>
<dbReference type="AlphaFoldDB" id="A0A6J6MEK7"/>
<feature type="transmembrane region" description="Helical" evidence="6">
    <location>
        <begin position="266"/>
        <end position="284"/>
    </location>
</feature>
<organism evidence="7">
    <name type="scientific">freshwater metagenome</name>
    <dbReference type="NCBI Taxonomy" id="449393"/>
    <lineage>
        <taxon>unclassified sequences</taxon>
        <taxon>metagenomes</taxon>
        <taxon>ecological metagenomes</taxon>
    </lineage>
</organism>
<dbReference type="PANTHER" id="PTHR47089:SF1">
    <property type="entry name" value="GUANOSINE ABC TRANSPORTER PERMEASE PROTEIN NUPP"/>
    <property type="match status" value="1"/>
</dbReference>
<keyword evidence="2" id="KW-1003">Cell membrane</keyword>
<dbReference type="CDD" id="cd06580">
    <property type="entry name" value="TM_PBP1_transp_TpRbsC_like"/>
    <property type="match status" value="1"/>
</dbReference>
<feature type="transmembrane region" description="Helical" evidence="6">
    <location>
        <begin position="346"/>
        <end position="368"/>
    </location>
</feature>
<reference evidence="7" key="1">
    <citation type="submission" date="2020-05" db="EMBL/GenBank/DDBJ databases">
        <authorList>
            <person name="Chiriac C."/>
            <person name="Salcher M."/>
            <person name="Ghai R."/>
            <person name="Kavagutti S V."/>
        </authorList>
    </citation>
    <scope>NUCLEOTIDE SEQUENCE</scope>
</reference>
<evidence type="ECO:0000313" key="7">
    <source>
        <dbReference type="EMBL" id="CAB4672641.1"/>
    </source>
</evidence>
<evidence type="ECO:0000256" key="2">
    <source>
        <dbReference type="ARBA" id="ARBA00022475"/>
    </source>
</evidence>
<keyword evidence="3 6" id="KW-0812">Transmembrane</keyword>
<feature type="transmembrane region" description="Helical" evidence="6">
    <location>
        <begin position="21"/>
        <end position="42"/>
    </location>
</feature>
<feature type="transmembrane region" description="Helical" evidence="6">
    <location>
        <begin position="121"/>
        <end position="144"/>
    </location>
</feature>
<sequence length="383" mass="40348">MMLGKFELRLEQRTDVRRSSAIIVPAVAILGALIIAGIFLMITGHPALSVYQELATTGYGNWYGITDTLSVATPLIFTGLAAAFAFRMNLYNIGGEGQLYAGAIGASWAGLAIAPHVSGPIAVIAVLLAGMLGGAFWILIPALARALFKASEIVTTLLFNYVALFLMQYLILGSASFWRDPNSKNFPQGLEIAKSAHFPVLHFPNDMFGIDFPAGPTRVNLALVVAILAIGVVWFVIHRTGFGFDMRVVGDSEKAARYSGIPIKRTVIVVLLISGGLAGLAGAGEVGGRAYALDPSGLVLGLGYTGIVVAALARYNPFSVGLVAFLLAGLRTGAEGLQGGTGAMRVPVSIAFMLEGAILIAALGGEVFRRNRVVFRRIGEAPR</sequence>
<evidence type="ECO:0000256" key="3">
    <source>
        <dbReference type="ARBA" id="ARBA00022692"/>
    </source>
</evidence>
<feature type="transmembrane region" description="Helical" evidence="6">
    <location>
        <begin position="318"/>
        <end position="334"/>
    </location>
</feature>